<dbReference type="EMBL" id="CAUWAG010000014">
    <property type="protein sequence ID" value="CAJ2510302.1"/>
    <property type="molecule type" value="Genomic_DNA"/>
</dbReference>
<dbReference type="Proteomes" id="UP001295740">
    <property type="component" value="Unassembled WGS sequence"/>
</dbReference>
<dbReference type="Pfam" id="PF00487">
    <property type="entry name" value="FA_desaturase"/>
    <property type="match status" value="1"/>
</dbReference>
<keyword evidence="1" id="KW-0472">Membrane</keyword>
<dbReference type="CDD" id="cd03510">
    <property type="entry name" value="Rhizobitoxine-FADS-like"/>
    <property type="match status" value="1"/>
</dbReference>
<accession>A0AAI8VTQ8</accession>
<evidence type="ECO:0000313" key="3">
    <source>
        <dbReference type="EMBL" id="CAJ2510302.1"/>
    </source>
</evidence>
<comment type="caution">
    <text evidence="3">The sequence shown here is derived from an EMBL/GenBank/DDBJ whole genome shotgun (WGS) entry which is preliminary data.</text>
</comment>
<dbReference type="AlphaFoldDB" id="A0AAI8VTQ8"/>
<feature type="transmembrane region" description="Helical" evidence="1">
    <location>
        <begin position="51"/>
        <end position="69"/>
    </location>
</feature>
<proteinExistence type="predicted"/>
<organism evidence="3 4">
    <name type="scientific">Anthostomella pinea</name>
    <dbReference type="NCBI Taxonomy" id="933095"/>
    <lineage>
        <taxon>Eukaryota</taxon>
        <taxon>Fungi</taxon>
        <taxon>Dikarya</taxon>
        <taxon>Ascomycota</taxon>
        <taxon>Pezizomycotina</taxon>
        <taxon>Sordariomycetes</taxon>
        <taxon>Xylariomycetidae</taxon>
        <taxon>Xylariales</taxon>
        <taxon>Xylariaceae</taxon>
        <taxon>Anthostomella</taxon>
    </lineage>
</organism>
<sequence>MIRTKTQPVKTIEVGRLDVVPLKPEPVVEAQYLQHAMKVANTFRSRDTGKGLLAIFVNYAVIGSCIFLSEKDWTNQYPNAVKWTIYTAACLIIASRLRAFECLVHEASHFNMFKTPSTHYNLQFLYAFPVLKVLEDYRRAHLIHHQHLGDPTKDPDLIRIFELGLDKIPEDPVYYLFTLPFSGYVHWEYLSTSFVDFWTSRAAYPGKAIYWAAVLAGVYFSEKSALLVGLYWAVPFFVVLPVLRYWAEAAEHCGMDMNGKFGNSRSNLGLSHLWFMHPHNDGYHAVHHLHAQVPFHQLPEAHTALMGENEAFRTKTVVSRGFVETFWQMATKKTVVKRAGNVVDERLGKP</sequence>
<feature type="transmembrane region" description="Helical" evidence="1">
    <location>
        <begin position="226"/>
        <end position="247"/>
    </location>
</feature>
<evidence type="ECO:0000259" key="2">
    <source>
        <dbReference type="Pfam" id="PF00487"/>
    </source>
</evidence>
<dbReference type="GO" id="GO:0006629">
    <property type="term" value="P:lipid metabolic process"/>
    <property type="evidence" value="ECO:0007669"/>
    <property type="project" value="InterPro"/>
</dbReference>
<evidence type="ECO:0000256" key="1">
    <source>
        <dbReference type="SAM" id="Phobius"/>
    </source>
</evidence>
<evidence type="ECO:0000313" key="4">
    <source>
        <dbReference type="Proteomes" id="UP001295740"/>
    </source>
</evidence>
<keyword evidence="1" id="KW-1133">Transmembrane helix</keyword>
<feature type="domain" description="Fatty acid desaturase" evidence="2">
    <location>
        <begin position="83"/>
        <end position="307"/>
    </location>
</feature>
<keyword evidence="4" id="KW-1185">Reference proteome</keyword>
<protein>
    <submittedName>
        <fullName evidence="3">Uu.00g050050.m01.CDS01</fullName>
    </submittedName>
</protein>
<reference evidence="3" key="1">
    <citation type="submission" date="2023-10" db="EMBL/GenBank/DDBJ databases">
        <authorList>
            <person name="Hackl T."/>
        </authorList>
    </citation>
    <scope>NUCLEOTIDE SEQUENCE</scope>
</reference>
<name>A0AAI8VTQ8_9PEZI</name>
<gene>
    <name evidence="3" type="ORF">KHLLAP_LOCUS10770</name>
</gene>
<keyword evidence="1" id="KW-0812">Transmembrane</keyword>
<dbReference type="InterPro" id="IPR005804">
    <property type="entry name" value="FA_desaturase_dom"/>
</dbReference>